<feature type="coiled-coil region" evidence="1">
    <location>
        <begin position="17"/>
        <end position="44"/>
    </location>
</feature>
<dbReference type="RefSeq" id="WP_135462200.1">
    <property type="nucleotide sequence ID" value="NZ_SRLC01000001.1"/>
</dbReference>
<evidence type="ECO:0000313" key="3">
    <source>
        <dbReference type="Proteomes" id="UP000297549"/>
    </source>
</evidence>
<dbReference type="OrthoDB" id="879781at2"/>
<sequence length="67" mass="7502">MKNTFFLAALILSLGCILFLYQKLTRTEEALHQAEQKFADCQQVTFQLQMKANGTPAHPPLPAKAPK</sequence>
<accession>A0A4Z0Q570</accession>
<protein>
    <recommendedName>
        <fullName evidence="4">Lipoprotein</fullName>
    </recommendedName>
</protein>
<dbReference type="AlphaFoldDB" id="A0A4Z0Q570"/>
<gene>
    <name evidence="2" type="ORF">E5K00_05235</name>
</gene>
<evidence type="ECO:0000256" key="1">
    <source>
        <dbReference type="SAM" id="Coils"/>
    </source>
</evidence>
<name>A0A4Z0Q570_9BACT</name>
<proteinExistence type="predicted"/>
<organism evidence="2 3">
    <name type="scientific">Hymenobacter aquaticus</name>
    <dbReference type="NCBI Taxonomy" id="1867101"/>
    <lineage>
        <taxon>Bacteria</taxon>
        <taxon>Pseudomonadati</taxon>
        <taxon>Bacteroidota</taxon>
        <taxon>Cytophagia</taxon>
        <taxon>Cytophagales</taxon>
        <taxon>Hymenobacteraceae</taxon>
        <taxon>Hymenobacter</taxon>
    </lineage>
</organism>
<evidence type="ECO:0000313" key="2">
    <source>
        <dbReference type="EMBL" id="TGE24619.1"/>
    </source>
</evidence>
<dbReference type="Proteomes" id="UP000297549">
    <property type="component" value="Unassembled WGS sequence"/>
</dbReference>
<evidence type="ECO:0008006" key="4">
    <source>
        <dbReference type="Google" id="ProtNLM"/>
    </source>
</evidence>
<dbReference type="EMBL" id="SRLC01000001">
    <property type="protein sequence ID" value="TGE24619.1"/>
    <property type="molecule type" value="Genomic_DNA"/>
</dbReference>
<comment type="caution">
    <text evidence="2">The sequence shown here is derived from an EMBL/GenBank/DDBJ whole genome shotgun (WGS) entry which is preliminary data.</text>
</comment>
<keyword evidence="3" id="KW-1185">Reference proteome</keyword>
<reference evidence="2 3" key="1">
    <citation type="submission" date="2019-04" db="EMBL/GenBank/DDBJ databases">
        <authorList>
            <person name="Feng G."/>
            <person name="Zhang J."/>
            <person name="Zhu H."/>
        </authorList>
    </citation>
    <scope>NUCLEOTIDE SEQUENCE [LARGE SCALE GENOMIC DNA]</scope>
    <source>
        <strain evidence="2 3">JCM 31653</strain>
    </source>
</reference>
<dbReference type="PROSITE" id="PS51257">
    <property type="entry name" value="PROKAR_LIPOPROTEIN"/>
    <property type="match status" value="1"/>
</dbReference>
<keyword evidence="1" id="KW-0175">Coiled coil</keyword>